<feature type="signal peptide" evidence="2">
    <location>
        <begin position="1"/>
        <end position="19"/>
    </location>
</feature>
<dbReference type="OrthoDB" id="9813967at2"/>
<dbReference type="Proteomes" id="UP000202922">
    <property type="component" value="Unassembled WGS sequence"/>
</dbReference>
<dbReference type="Pfam" id="PF25973">
    <property type="entry name" value="BSH_CzcB"/>
    <property type="match status" value="1"/>
</dbReference>
<dbReference type="SUPFAM" id="SSF111369">
    <property type="entry name" value="HlyD-like secretion proteins"/>
    <property type="match status" value="1"/>
</dbReference>
<dbReference type="InterPro" id="IPR058647">
    <property type="entry name" value="BSH_CzcB-like"/>
</dbReference>
<gene>
    <name evidence="5" type="primary">mdtA_2</name>
    <name evidence="5" type="ORF">COL8621_02660</name>
</gene>
<dbReference type="RefSeq" id="WP_093967775.1">
    <property type="nucleotide sequence ID" value="NZ_FXYE01000002.1"/>
</dbReference>
<dbReference type="PANTHER" id="PTHR30469:SF38">
    <property type="entry name" value="HLYD FAMILY SECRETION PROTEIN"/>
    <property type="match status" value="1"/>
</dbReference>
<proteinExistence type="inferred from homology"/>
<keyword evidence="6" id="KW-1185">Reference proteome</keyword>
<dbReference type="Gene3D" id="2.40.30.170">
    <property type="match status" value="1"/>
</dbReference>
<dbReference type="Gene3D" id="2.40.50.100">
    <property type="match status" value="1"/>
</dbReference>
<dbReference type="Gene3D" id="1.10.287.470">
    <property type="entry name" value="Helix hairpin bin"/>
    <property type="match status" value="1"/>
</dbReference>
<dbReference type="NCBIfam" id="TIGR01730">
    <property type="entry name" value="RND_mfp"/>
    <property type="match status" value="1"/>
</dbReference>
<evidence type="ECO:0000259" key="3">
    <source>
        <dbReference type="Pfam" id="PF25967"/>
    </source>
</evidence>
<dbReference type="Gene3D" id="2.40.420.20">
    <property type="match status" value="1"/>
</dbReference>
<name>A0A238KQ28_9RHOB</name>
<dbReference type="GO" id="GO:1990281">
    <property type="term" value="C:efflux pump complex"/>
    <property type="evidence" value="ECO:0007669"/>
    <property type="project" value="TreeGrafter"/>
</dbReference>
<dbReference type="GO" id="GO:0015562">
    <property type="term" value="F:efflux transmembrane transporter activity"/>
    <property type="evidence" value="ECO:0007669"/>
    <property type="project" value="TreeGrafter"/>
</dbReference>
<dbReference type="EMBL" id="FXYE01000002">
    <property type="protein sequence ID" value="SMX44895.1"/>
    <property type="molecule type" value="Genomic_DNA"/>
</dbReference>
<reference evidence="6" key="1">
    <citation type="submission" date="2017-05" db="EMBL/GenBank/DDBJ databases">
        <authorList>
            <person name="Rodrigo-Torres L."/>
            <person name="Arahal R. D."/>
            <person name="Lucena T."/>
        </authorList>
    </citation>
    <scope>NUCLEOTIDE SEQUENCE [LARGE SCALE GENOMIC DNA]</scope>
    <source>
        <strain evidence="6">CECT 8621</strain>
    </source>
</reference>
<dbReference type="AlphaFoldDB" id="A0A238KQ28"/>
<dbReference type="InterPro" id="IPR006143">
    <property type="entry name" value="RND_pump_MFP"/>
</dbReference>
<protein>
    <submittedName>
        <fullName evidence="5">Multidrug resistance protein MdtA</fullName>
    </submittedName>
</protein>
<dbReference type="InterPro" id="IPR058627">
    <property type="entry name" value="MdtA-like_C"/>
</dbReference>
<evidence type="ECO:0000313" key="6">
    <source>
        <dbReference type="Proteomes" id="UP000202922"/>
    </source>
</evidence>
<dbReference type="Pfam" id="PF25967">
    <property type="entry name" value="RND-MFP_C"/>
    <property type="match status" value="1"/>
</dbReference>
<evidence type="ECO:0000259" key="4">
    <source>
        <dbReference type="Pfam" id="PF25973"/>
    </source>
</evidence>
<keyword evidence="2" id="KW-0732">Signal</keyword>
<organism evidence="5 6">
    <name type="scientific">Actibacterium lipolyticum</name>
    <dbReference type="NCBI Taxonomy" id="1524263"/>
    <lineage>
        <taxon>Bacteria</taxon>
        <taxon>Pseudomonadati</taxon>
        <taxon>Pseudomonadota</taxon>
        <taxon>Alphaproteobacteria</taxon>
        <taxon>Rhodobacterales</taxon>
        <taxon>Roseobacteraceae</taxon>
        <taxon>Actibacterium</taxon>
    </lineage>
</organism>
<dbReference type="PANTHER" id="PTHR30469">
    <property type="entry name" value="MULTIDRUG RESISTANCE PROTEIN MDTA"/>
    <property type="match status" value="1"/>
</dbReference>
<comment type="similarity">
    <text evidence="1">Belongs to the membrane fusion protein (MFP) (TC 8.A.1) family.</text>
</comment>
<evidence type="ECO:0000313" key="5">
    <source>
        <dbReference type="EMBL" id="SMX44895.1"/>
    </source>
</evidence>
<feature type="domain" description="Multidrug resistance protein MdtA-like C-terminal permuted SH3" evidence="3">
    <location>
        <begin position="276"/>
        <end position="335"/>
    </location>
</feature>
<evidence type="ECO:0000256" key="1">
    <source>
        <dbReference type="ARBA" id="ARBA00009477"/>
    </source>
</evidence>
<accession>A0A238KQ28</accession>
<feature type="chain" id="PRO_5012556949" evidence="2">
    <location>
        <begin position="20"/>
        <end position="350"/>
    </location>
</feature>
<evidence type="ECO:0000256" key="2">
    <source>
        <dbReference type="SAM" id="SignalP"/>
    </source>
</evidence>
<sequence>MRLFPYIAAVCLLAFTAQAEEPLAVRIVTATPKVESLSFSLTGEILAREEVTVSFPVGGRVVSVLVEEGDVVAKGAALAHMESVQQEQALRAAEAGLSTADADFRQASEAFERQVALLARGATTRISRDAAEDALSIAQGTLAQAQADLERAHKALADTTLLAPEDATVTSRDVELGQVVGAAQSVLTLALGSALDAVFNVPEALPTTGAVNGFVALSLIDRDSDLFSGVIRETSPLVDPATGTVLVTVGVSDAPANVSYGDPVRGTVRMDDAPHITLPYTAMSATVDGPAVWVVDPETMQVSIRQVVIDRFETGRIVLNSGLEAGELIVTDGAQLMYPGRVVRSVEVPQ</sequence>
<feature type="domain" description="CzcB-like barrel-sandwich hybrid" evidence="4">
    <location>
        <begin position="51"/>
        <end position="190"/>
    </location>
</feature>